<dbReference type="Proteomes" id="UP001447516">
    <property type="component" value="Unassembled WGS sequence"/>
</dbReference>
<accession>A0ABV0AIQ4</accession>
<keyword evidence="2" id="KW-1185">Reference proteome</keyword>
<organism evidence="1 2">
    <name type="scientific">Microbispora maris</name>
    <dbReference type="NCBI Taxonomy" id="3144104"/>
    <lineage>
        <taxon>Bacteria</taxon>
        <taxon>Bacillati</taxon>
        <taxon>Actinomycetota</taxon>
        <taxon>Actinomycetes</taxon>
        <taxon>Streptosporangiales</taxon>
        <taxon>Streptosporangiaceae</taxon>
        <taxon>Microbispora</taxon>
    </lineage>
</organism>
<evidence type="ECO:0000313" key="1">
    <source>
        <dbReference type="EMBL" id="MEN3535207.1"/>
    </source>
</evidence>
<dbReference type="InterPro" id="IPR041881">
    <property type="entry name" value="PqqD_sf"/>
</dbReference>
<proteinExistence type="predicted"/>
<dbReference type="EMBL" id="JBDJAW010000005">
    <property type="protein sequence ID" value="MEN3535207.1"/>
    <property type="molecule type" value="Genomic_DNA"/>
</dbReference>
<dbReference type="RefSeq" id="WP_346225269.1">
    <property type="nucleotide sequence ID" value="NZ_JBDJAW010000005.1"/>
</dbReference>
<name>A0ABV0AIQ4_9ACTN</name>
<dbReference type="NCBIfam" id="NF033530">
    <property type="entry name" value="lasso_PqqD_Strm"/>
    <property type="match status" value="1"/>
</dbReference>
<dbReference type="Pfam" id="PF05402">
    <property type="entry name" value="PqqD"/>
    <property type="match status" value="1"/>
</dbReference>
<evidence type="ECO:0000313" key="2">
    <source>
        <dbReference type="Proteomes" id="UP001447516"/>
    </source>
</evidence>
<protein>
    <submittedName>
        <fullName evidence="1">Lasso peptide biosynthesis PqqD family chaperone</fullName>
    </submittedName>
</protein>
<gene>
    <name evidence="1" type="ORF">AAH991_08875</name>
</gene>
<dbReference type="Gene3D" id="1.10.10.1150">
    <property type="entry name" value="Coenzyme PQQ synthesis protein D (PqqD)"/>
    <property type="match status" value="1"/>
</dbReference>
<sequence>MTWHLPSHITFTQTSTGAVLLDTRRGRYWQMNDTAALVIRHLTEEEGVESALADLRERYPEAAGDLAADVHRMLEKLEAAELVVR</sequence>
<comment type="caution">
    <text evidence="1">The sequence shown here is derived from an EMBL/GenBank/DDBJ whole genome shotgun (WGS) entry which is preliminary data.</text>
</comment>
<dbReference type="InterPro" id="IPR008792">
    <property type="entry name" value="PQQD"/>
</dbReference>
<reference evidence="1 2" key="1">
    <citation type="submission" date="2024-05" db="EMBL/GenBank/DDBJ databases">
        <title>Microbispora sp.ZYX-F-249.</title>
        <authorList>
            <person name="Xie H."/>
        </authorList>
    </citation>
    <scope>NUCLEOTIDE SEQUENCE [LARGE SCALE GENOMIC DNA]</scope>
    <source>
        <strain evidence="1 2">ZYX-F-249</strain>
    </source>
</reference>